<dbReference type="EMBL" id="CM047910">
    <property type="protein sequence ID" value="KAJ0074925.1"/>
    <property type="molecule type" value="Genomic_DNA"/>
</dbReference>
<organism evidence="1 2">
    <name type="scientific">Pistacia atlantica</name>
    <dbReference type="NCBI Taxonomy" id="434234"/>
    <lineage>
        <taxon>Eukaryota</taxon>
        <taxon>Viridiplantae</taxon>
        <taxon>Streptophyta</taxon>
        <taxon>Embryophyta</taxon>
        <taxon>Tracheophyta</taxon>
        <taxon>Spermatophyta</taxon>
        <taxon>Magnoliopsida</taxon>
        <taxon>eudicotyledons</taxon>
        <taxon>Gunneridae</taxon>
        <taxon>Pentapetalae</taxon>
        <taxon>rosids</taxon>
        <taxon>malvids</taxon>
        <taxon>Sapindales</taxon>
        <taxon>Anacardiaceae</taxon>
        <taxon>Pistacia</taxon>
    </lineage>
</organism>
<dbReference type="Proteomes" id="UP001164250">
    <property type="component" value="Chromosome 15"/>
</dbReference>
<proteinExistence type="predicted"/>
<reference evidence="2" key="1">
    <citation type="journal article" date="2023" name="G3 (Bethesda)">
        <title>Genome assembly and association tests identify interacting loci associated with vigor, precocity, and sex in interspecific pistachio rootstocks.</title>
        <authorList>
            <person name="Palmer W."/>
            <person name="Jacygrad E."/>
            <person name="Sagayaradj S."/>
            <person name="Cavanaugh K."/>
            <person name="Han R."/>
            <person name="Bertier L."/>
            <person name="Beede B."/>
            <person name="Kafkas S."/>
            <person name="Golino D."/>
            <person name="Preece J."/>
            <person name="Michelmore R."/>
        </authorList>
    </citation>
    <scope>NUCLEOTIDE SEQUENCE [LARGE SCALE GENOMIC DNA]</scope>
</reference>
<name>A0ACC0ZSY3_9ROSI</name>
<comment type="caution">
    <text evidence="1">The sequence shown here is derived from an EMBL/GenBank/DDBJ whole genome shotgun (WGS) entry which is preliminary data.</text>
</comment>
<evidence type="ECO:0000313" key="1">
    <source>
        <dbReference type="EMBL" id="KAJ0074925.1"/>
    </source>
</evidence>
<sequence>MKRAMDRIDDGLCGKVFPVNALEEFVLFLDVTRWHNNHTAFNALAFISQPKAFIESSCLLGYINAIKHFSKHFRDKFLVNIVNECWLYPPLLLMTPFSDQNNAQKVFER</sequence>
<keyword evidence="2" id="KW-1185">Reference proteome</keyword>
<gene>
    <name evidence="1" type="ORF">Patl1_33503</name>
</gene>
<evidence type="ECO:0000313" key="2">
    <source>
        <dbReference type="Proteomes" id="UP001164250"/>
    </source>
</evidence>
<protein>
    <submittedName>
        <fullName evidence="1">Uncharacterized protein</fullName>
    </submittedName>
</protein>
<accession>A0ACC0ZSY3</accession>